<evidence type="ECO:0000256" key="3">
    <source>
        <dbReference type="ARBA" id="ARBA00023002"/>
    </source>
</evidence>
<gene>
    <name evidence="5" type="ORF">GCM10025751_53830</name>
</gene>
<dbReference type="EMBL" id="BAABKX010000030">
    <property type="protein sequence ID" value="GAA5064352.1"/>
    <property type="molecule type" value="Genomic_DNA"/>
</dbReference>
<proteinExistence type="inferred from homology"/>
<dbReference type="Pfam" id="PF00248">
    <property type="entry name" value="Aldo_ket_red"/>
    <property type="match status" value="1"/>
</dbReference>
<evidence type="ECO:0000313" key="6">
    <source>
        <dbReference type="Proteomes" id="UP001501729"/>
    </source>
</evidence>
<dbReference type="PRINTS" id="PR00069">
    <property type="entry name" value="ALDKETRDTASE"/>
</dbReference>
<evidence type="ECO:0000313" key="5">
    <source>
        <dbReference type="EMBL" id="GAA5064352.1"/>
    </source>
</evidence>
<dbReference type="GO" id="GO:0016616">
    <property type="term" value="F:oxidoreductase activity, acting on the CH-OH group of donors, NAD or NADP as acceptor"/>
    <property type="evidence" value="ECO:0007669"/>
    <property type="project" value="UniProtKB-ARBA"/>
</dbReference>
<dbReference type="PANTHER" id="PTHR43827">
    <property type="entry name" value="2,5-DIKETO-D-GLUCONIC ACID REDUCTASE"/>
    <property type="match status" value="1"/>
</dbReference>
<evidence type="ECO:0000256" key="1">
    <source>
        <dbReference type="ARBA" id="ARBA00007905"/>
    </source>
</evidence>
<dbReference type="SUPFAM" id="SSF51430">
    <property type="entry name" value="NAD(P)-linked oxidoreductase"/>
    <property type="match status" value="1"/>
</dbReference>
<dbReference type="RefSeq" id="WP_227778848.1">
    <property type="nucleotide sequence ID" value="NZ_BAABKX010000030.1"/>
</dbReference>
<dbReference type="Gene3D" id="3.20.20.100">
    <property type="entry name" value="NADP-dependent oxidoreductase domain"/>
    <property type="match status" value="1"/>
</dbReference>
<keyword evidence="6" id="KW-1185">Reference proteome</keyword>
<accession>A0AAV3URB1</accession>
<dbReference type="AlphaFoldDB" id="A0AAV3URB1"/>
<name>A0AAV3URB1_9EURY</name>
<dbReference type="InterPro" id="IPR020471">
    <property type="entry name" value="AKR"/>
</dbReference>
<organism evidence="5 6">
    <name type="scientific">Haladaptatus pallidirubidus</name>
    <dbReference type="NCBI Taxonomy" id="1008152"/>
    <lineage>
        <taxon>Archaea</taxon>
        <taxon>Methanobacteriati</taxon>
        <taxon>Methanobacteriota</taxon>
        <taxon>Stenosarchaea group</taxon>
        <taxon>Halobacteria</taxon>
        <taxon>Halobacteriales</taxon>
        <taxon>Haladaptataceae</taxon>
        <taxon>Haladaptatus</taxon>
    </lineage>
</organism>
<dbReference type="InterPro" id="IPR036812">
    <property type="entry name" value="NAD(P)_OxRdtase_dom_sf"/>
</dbReference>
<keyword evidence="3" id="KW-0560">Oxidoreductase</keyword>
<evidence type="ECO:0000259" key="4">
    <source>
        <dbReference type="Pfam" id="PF00248"/>
    </source>
</evidence>
<dbReference type="PROSITE" id="PS00798">
    <property type="entry name" value="ALDOKETO_REDUCTASE_1"/>
    <property type="match status" value="1"/>
</dbReference>
<sequence>MLSVTIDDATIPILGLGTAPMTGRKCRVAVKQALELGYRHVDTAQMYGNEDAVGAGIAAAAVDRADVFVTTKLNRSNLASEKALSSVEASLDRLNMAYIDLLLIHAPSNRTPIAETIEAMNDLQERSLVHHIGVSNFSVKQTKAAIEASATPLVTNQVKYNPYNRQDELLEFCIDRDVSLTAYTPLAKGRVANDETLVAIGERYGKTGAQVALRWLLQQSNVIAIPKASSAEHLQENLDVFDFELTDEEMDAVFAVEGGLVDRFRGLFRG</sequence>
<dbReference type="GeneID" id="68617585"/>
<protein>
    <submittedName>
        <fullName evidence="5">Aldo/keto reductase</fullName>
    </submittedName>
</protein>
<dbReference type="PIRSF" id="PIRSF000097">
    <property type="entry name" value="AKR"/>
    <property type="match status" value="1"/>
</dbReference>
<comment type="caution">
    <text evidence="5">The sequence shown here is derived from an EMBL/GenBank/DDBJ whole genome shotgun (WGS) entry which is preliminary data.</text>
</comment>
<dbReference type="InterPro" id="IPR018170">
    <property type="entry name" value="Aldo/ket_reductase_CS"/>
</dbReference>
<dbReference type="PANTHER" id="PTHR43827:SF3">
    <property type="entry name" value="NADP-DEPENDENT OXIDOREDUCTASE DOMAIN-CONTAINING PROTEIN"/>
    <property type="match status" value="1"/>
</dbReference>
<reference evidence="5 6" key="1">
    <citation type="journal article" date="2019" name="Int. J. Syst. Evol. Microbiol.">
        <title>The Global Catalogue of Microorganisms (GCM) 10K type strain sequencing project: providing services to taxonomists for standard genome sequencing and annotation.</title>
        <authorList>
            <consortium name="The Broad Institute Genomics Platform"/>
            <consortium name="The Broad Institute Genome Sequencing Center for Infectious Disease"/>
            <person name="Wu L."/>
            <person name="Ma J."/>
        </authorList>
    </citation>
    <scope>NUCLEOTIDE SEQUENCE [LARGE SCALE GENOMIC DNA]</scope>
    <source>
        <strain evidence="5 6">JCM 17504</strain>
    </source>
</reference>
<evidence type="ECO:0000256" key="2">
    <source>
        <dbReference type="ARBA" id="ARBA00022857"/>
    </source>
</evidence>
<keyword evidence="2" id="KW-0521">NADP</keyword>
<comment type="similarity">
    <text evidence="1">Belongs to the aldo/keto reductase family.</text>
</comment>
<feature type="domain" description="NADP-dependent oxidoreductase" evidence="4">
    <location>
        <begin position="17"/>
        <end position="253"/>
    </location>
</feature>
<dbReference type="Proteomes" id="UP001501729">
    <property type="component" value="Unassembled WGS sequence"/>
</dbReference>
<dbReference type="FunFam" id="3.20.20.100:FF:000002">
    <property type="entry name" value="2,5-diketo-D-gluconic acid reductase A"/>
    <property type="match status" value="1"/>
</dbReference>
<dbReference type="InterPro" id="IPR023210">
    <property type="entry name" value="NADP_OxRdtase_dom"/>
</dbReference>